<evidence type="ECO:0000256" key="1">
    <source>
        <dbReference type="SAM" id="MobiDB-lite"/>
    </source>
</evidence>
<gene>
    <name evidence="3" type="ORF">GHK86_00885</name>
</gene>
<reference evidence="3 4" key="1">
    <citation type="submission" date="2019-11" db="EMBL/GenBank/DDBJ databases">
        <title>Acidiferrimicrobium australis gen. nov., sp. nov., an acidophilic and obligately heterotrophic, member of the Actinobacteria that catalyses dissimilatory oxido- reduction of iron isolated from metal-rich acidic water in Chile.</title>
        <authorList>
            <person name="Gonzalez D."/>
            <person name="Huber K."/>
            <person name="Hedrich S."/>
            <person name="Rojas-Villalobos C."/>
            <person name="Quatrini R."/>
            <person name="Dinamarca M.A."/>
            <person name="Schwarz A."/>
            <person name="Canales C."/>
            <person name="Nancucheo I."/>
        </authorList>
    </citation>
    <scope>NUCLEOTIDE SEQUENCE [LARGE SCALE GENOMIC DNA]</scope>
    <source>
        <strain evidence="3 4">USS-CCA1</strain>
    </source>
</reference>
<evidence type="ECO:0000313" key="3">
    <source>
        <dbReference type="EMBL" id="MST31287.1"/>
    </source>
</evidence>
<protein>
    <recommendedName>
        <fullName evidence="5">Phage holin family protein</fullName>
    </recommendedName>
</protein>
<evidence type="ECO:0000256" key="2">
    <source>
        <dbReference type="SAM" id="Phobius"/>
    </source>
</evidence>
<evidence type="ECO:0008006" key="5">
    <source>
        <dbReference type="Google" id="ProtNLM"/>
    </source>
</evidence>
<dbReference type="Pfam" id="PF07332">
    <property type="entry name" value="Phage_holin_3_6"/>
    <property type="match status" value="1"/>
</dbReference>
<keyword evidence="2" id="KW-0472">Membrane</keyword>
<dbReference type="EMBL" id="WJHE01000031">
    <property type="protein sequence ID" value="MST31287.1"/>
    <property type="molecule type" value="Genomic_DNA"/>
</dbReference>
<feature type="transmembrane region" description="Helical" evidence="2">
    <location>
        <begin position="108"/>
        <end position="129"/>
    </location>
</feature>
<evidence type="ECO:0000313" key="4">
    <source>
        <dbReference type="Proteomes" id="UP000437736"/>
    </source>
</evidence>
<keyword evidence="4" id="KW-1185">Reference proteome</keyword>
<feature type="transmembrane region" description="Helical" evidence="2">
    <location>
        <begin position="141"/>
        <end position="159"/>
    </location>
</feature>
<feature type="compositionally biased region" description="Basic and acidic residues" evidence="1">
    <location>
        <begin position="41"/>
        <end position="50"/>
    </location>
</feature>
<feature type="compositionally biased region" description="Low complexity" evidence="1">
    <location>
        <begin position="8"/>
        <end position="23"/>
    </location>
</feature>
<name>A0ABW9QPN0_9ACTN</name>
<proteinExistence type="predicted"/>
<keyword evidence="2" id="KW-0812">Transmembrane</keyword>
<dbReference type="Proteomes" id="UP000437736">
    <property type="component" value="Unassembled WGS sequence"/>
</dbReference>
<feature type="region of interest" description="Disordered" evidence="1">
    <location>
        <begin position="1"/>
        <end position="73"/>
    </location>
</feature>
<keyword evidence="2" id="KW-1133">Transmembrane helix</keyword>
<dbReference type="InterPro" id="IPR009937">
    <property type="entry name" value="Phage_holin_3_6"/>
</dbReference>
<feature type="compositionally biased region" description="Low complexity" evidence="1">
    <location>
        <begin position="30"/>
        <end position="39"/>
    </location>
</feature>
<comment type="caution">
    <text evidence="3">The sequence shown here is derived from an EMBL/GenBank/DDBJ whole genome shotgun (WGS) entry which is preliminary data.</text>
</comment>
<organism evidence="3 4">
    <name type="scientific">Acidiferrimicrobium australe</name>
    <dbReference type="NCBI Taxonomy" id="2664430"/>
    <lineage>
        <taxon>Bacteria</taxon>
        <taxon>Bacillati</taxon>
        <taxon>Actinomycetota</taxon>
        <taxon>Acidimicrobiia</taxon>
        <taxon>Acidimicrobiales</taxon>
        <taxon>Acidimicrobiaceae</taxon>
        <taxon>Acidiferrimicrobium</taxon>
    </lineage>
</organism>
<accession>A0ABW9QPN0</accession>
<sequence>MTDAPRPTRSSSGAGRCGCGTASSPPPGPEGSSSRGRAGAARREPLREGGVEAVRGTGPGMTDSPPDPQDGIADALSDLSGQTRALVRREVESAQAEMWSKAKDAAPAAALLALGATLGLAAAASAYRWNLRVLEKALPPAGAALVAVVAYGSGALWAGTRGIQKLRQLPAPLPTRTISETAEQARSLG</sequence>